<protein>
    <recommendedName>
        <fullName evidence="3">AB hydrolase-1 domain-containing protein</fullName>
    </recommendedName>
</protein>
<feature type="domain" description="AB hydrolase-1" evidence="3">
    <location>
        <begin position="36"/>
        <end position="262"/>
    </location>
</feature>
<dbReference type="InterPro" id="IPR050261">
    <property type="entry name" value="FrsA_esterase"/>
</dbReference>
<dbReference type="InterPro" id="IPR029058">
    <property type="entry name" value="AB_hydrolase_fold"/>
</dbReference>
<dbReference type="OrthoDB" id="9805123at2"/>
<name>A0A084IH01_SALHC</name>
<dbReference type="EMBL" id="APNK01000043">
    <property type="protein sequence ID" value="KEZ75985.1"/>
    <property type="molecule type" value="Genomic_DNA"/>
</dbReference>
<dbReference type="PANTHER" id="PTHR22946">
    <property type="entry name" value="DIENELACTONE HYDROLASE DOMAIN-CONTAINING PROTEIN-RELATED"/>
    <property type="match status" value="1"/>
</dbReference>
<dbReference type="STRING" id="1304275.C41B8_17174"/>
<dbReference type="Pfam" id="PF00561">
    <property type="entry name" value="Abhydrolase_1"/>
    <property type="match status" value="1"/>
</dbReference>
<gene>
    <name evidence="4" type="ORF">C41B8_17174</name>
</gene>
<accession>A0A084IH01</accession>
<dbReference type="Proteomes" id="UP000028302">
    <property type="component" value="Unassembled WGS sequence"/>
</dbReference>
<proteinExistence type="inferred from homology"/>
<comment type="similarity">
    <text evidence="2">Belongs to the AB hydrolase superfamily. FUS2 hydrolase family.</text>
</comment>
<evidence type="ECO:0000259" key="3">
    <source>
        <dbReference type="Pfam" id="PF00561"/>
    </source>
</evidence>
<dbReference type="InterPro" id="IPR000073">
    <property type="entry name" value="AB_hydrolase_1"/>
</dbReference>
<evidence type="ECO:0000313" key="4">
    <source>
        <dbReference type="EMBL" id="KEZ75985.1"/>
    </source>
</evidence>
<dbReference type="AlphaFoldDB" id="A0A084IH01"/>
<evidence type="ECO:0000256" key="2">
    <source>
        <dbReference type="ARBA" id="ARBA00038115"/>
    </source>
</evidence>
<dbReference type="PANTHER" id="PTHR22946:SF9">
    <property type="entry name" value="POLYKETIDE TRANSFERASE AF380"/>
    <property type="match status" value="1"/>
</dbReference>
<keyword evidence="5" id="KW-1185">Reference proteome</keyword>
<keyword evidence="1" id="KW-0378">Hydrolase</keyword>
<dbReference type="SUPFAM" id="SSF53474">
    <property type="entry name" value="alpha/beta-Hydrolases"/>
    <property type="match status" value="1"/>
</dbReference>
<dbReference type="PATRIC" id="fig|1304275.5.peg.3516"/>
<dbReference type="Gene3D" id="3.40.50.1820">
    <property type="entry name" value="alpha/beta hydrolase"/>
    <property type="match status" value="2"/>
</dbReference>
<reference evidence="4 5" key="1">
    <citation type="submission" date="2013-03" db="EMBL/GenBank/DDBJ databases">
        <title>Salinisphaera hydrothermalis C41B8 Genome Sequencing.</title>
        <authorList>
            <person name="Li C."/>
            <person name="Lai Q."/>
            <person name="Shao Z."/>
        </authorList>
    </citation>
    <scope>NUCLEOTIDE SEQUENCE [LARGE SCALE GENOMIC DNA]</scope>
    <source>
        <strain evidence="4 5">C41B8</strain>
    </source>
</reference>
<dbReference type="RefSeq" id="WP_037341076.1">
    <property type="nucleotide sequence ID" value="NZ_APNK01000043.1"/>
</dbReference>
<dbReference type="GO" id="GO:0052689">
    <property type="term" value="F:carboxylic ester hydrolase activity"/>
    <property type="evidence" value="ECO:0007669"/>
    <property type="project" value="UniProtKB-ARBA"/>
</dbReference>
<organism evidence="4 5">
    <name type="scientific">Salinisphaera hydrothermalis (strain C41B8)</name>
    <dbReference type="NCBI Taxonomy" id="1304275"/>
    <lineage>
        <taxon>Bacteria</taxon>
        <taxon>Pseudomonadati</taxon>
        <taxon>Pseudomonadota</taxon>
        <taxon>Gammaproteobacteria</taxon>
        <taxon>Salinisphaerales</taxon>
        <taxon>Salinisphaeraceae</taxon>
        <taxon>Salinisphaera</taxon>
    </lineage>
</organism>
<evidence type="ECO:0000313" key="5">
    <source>
        <dbReference type="Proteomes" id="UP000028302"/>
    </source>
</evidence>
<sequence length="313" mass="34050">MVDREDFEFDSRGTTCRAWFYPAQNESMDSPAGVPCIVMAHGLGGTRDAGLEPYAQIFADAGFAVLVFDYRYFGASDGRPRQLLSVPAQLADWAAAIAAVREIDGIDPDRVALWGTSFSGGHVIAAGAADKRVAAISAQGPMMDGRAAVLNVLRRHGLWHMLRLVIAGLRDRLADLAGAEPYRIPLVARPGGLAAMATDDAYDGYQAIVPDDWRNEMSARTLLTLALYRPGRKIGRLRCPTLIQICDEDTVAPPESASAAADLGGENVVERHYRIGHFDIYRGAGFRQSSSDQLQFFKRSLARRRPEPAADDA</sequence>
<comment type="caution">
    <text evidence="4">The sequence shown here is derived from an EMBL/GenBank/DDBJ whole genome shotgun (WGS) entry which is preliminary data.</text>
</comment>
<dbReference type="eggNOG" id="COG1073">
    <property type="taxonomic scope" value="Bacteria"/>
</dbReference>
<evidence type="ECO:0000256" key="1">
    <source>
        <dbReference type="ARBA" id="ARBA00022801"/>
    </source>
</evidence>